<keyword evidence="5 8" id="KW-0687">Ribonucleoprotein</keyword>
<dbReference type="Pfam" id="PF00410">
    <property type="entry name" value="Ribosomal_S8"/>
    <property type="match status" value="1"/>
</dbReference>
<dbReference type="HAMAP" id="MF_01302_B">
    <property type="entry name" value="Ribosomal_uS8_B"/>
    <property type="match status" value="1"/>
</dbReference>
<dbReference type="SUPFAM" id="SSF56047">
    <property type="entry name" value="Ribosomal protein S8"/>
    <property type="match status" value="1"/>
</dbReference>
<evidence type="ECO:0000256" key="2">
    <source>
        <dbReference type="ARBA" id="ARBA00022730"/>
    </source>
</evidence>
<protein>
    <recommendedName>
        <fullName evidence="6 8">Small ribosomal subunit protein uS8</fullName>
    </recommendedName>
</protein>
<dbReference type="GO" id="GO:0003735">
    <property type="term" value="F:structural constituent of ribosome"/>
    <property type="evidence" value="ECO:0007669"/>
    <property type="project" value="InterPro"/>
</dbReference>
<comment type="function">
    <text evidence="8">One of the primary rRNA binding proteins, it binds directly to 16S rRNA central domain where it helps coordinate assembly of the platform of the 30S subunit.</text>
</comment>
<dbReference type="GO" id="GO:0006412">
    <property type="term" value="P:translation"/>
    <property type="evidence" value="ECO:0007669"/>
    <property type="project" value="UniProtKB-UniRule"/>
</dbReference>
<dbReference type="FunFam" id="3.30.1490.10:FF:000001">
    <property type="entry name" value="30S ribosomal protein S8"/>
    <property type="match status" value="1"/>
</dbReference>
<reference evidence="10 11" key="1">
    <citation type="submission" date="2017-10" db="EMBL/GenBank/DDBJ databases">
        <title>Draft genome of Longibacter Salinarum.</title>
        <authorList>
            <person name="Goh K.M."/>
            <person name="Shamsir M.S."/>
            <person name="Lim S.W."/>
        </authorList>
    </citation>
    <scope>NUCLEOTIDE SEQUENCE [LARGE SCALE GENOMIC DNA]</scope>
    <source>
        <strain evidence="10 11">KCTC 52045</strain>
    </source>
</reference>
<comment type="subunit">
    <text evidence="7 8">Part of the 30S ribosomal subunit. Contacts proteins S5 and S12.</text>
</comment>
<evidence type="ECO:0000256" key="7">
    <source>
        <dbReference type="ARBA" id="ARBA00046740"/>
    </source>
</evidence>
<gene>
    <name evidence="8" type="primary">rpsH</name>
    <name evidence="10" type="ORF">CRI94_03520</name>
</gene>
<dbReference type="Proteomes" id="UP000220102">
    <property type="component" value="Unassembled WGS sequence"/>
</dbReference>
<dbReference type="Gene3D" id="3.30.1370.30">
    <property type="match status" value="1"/>
</dbReference>
<evidence type="ECO:0000256" key="4">
    <source>
        <dbReference type="ARBA" id="ARBA00022980"/>
    </source>
</evidence>
<evidence type="ECO:0000256" key="6">
    <source>
        <dbReference type="ARBA" id="ARBA00035258"/>
    </source>
</evidence>
<dbReference type="OrthoDB" id="9802617at2"/>
<dbReference type="EMBL" id="PDEQ01000001">
    <property type="protein sequence ID" value="PEN15357.1"/>
    <property type="molecule type" value="Genomic_DNA"/>
</dbReference>
<comment type="similarity">
    <text evidence="1 8 9">Belongs to the universal ribosomal protein uS8 family.</text>
</comment>
<name>A0A2A8D3G1_9BACT</name>
<dbReference type="GO" id="GO:0005737">
    <property type="term" value="C:cytoplasm"/>
    <property type="evidence" value="ECO:0007669"/>
    <property type="project" value="UniProtKB-ARBA"/>
</dbReference>
<evidence type="ECO:0000313" key="11">
    <source>
        <dbReference type="Proteomes" id="UP000220102"/>
    </source>
</evidence>
<keyword evidence="2 8" id="KW-0699">rRNA-binding</keyword>
<dbReference type="NCBIfam" id="NF001109">
    <property type="entry name" value="PRK00136.1"/>
    <property type="match status" value="1"/>
</dbReference>
<keyword evidence="11" id="KW-1185">Reference proteome</keyword>
<dbReference type="AlphaFoldDB" id="A0A2A8D3G1"/>
<dbReference type="PANTHER" id="PTHR11758">
    <property type="entry name" value="40S RIBOSOMAL PROTEIN S15A"/>
    <property type="match status" value="1"/>
</dbReference>
<dbReference type="InterPro" id="IPR047863">
    <property type="entry name" value="Ribosomal_uS8_CS"/>
</dbReference>
<dbReference type="InterPro" id="IPR000630">
    <property type="entry name" value="Ribosomal_uS8"/>
</dbReference>
<dbReference type="FunFam" id="3.30.1370.30:FF:000002">
    <property type="entry name" value="30S ribosomal protein S8"/>
    <property type="match status" value="1"/>
</dbReference>
<evidence type="ECO:0000256" key="3">
    <source>
        <dbReference type="ARBA" id="ARBA00022884"/>
    </source>
</evidence>
<organism evidence="10 11">
    <name type="scientific">Longibacter salinarum</name>
    <dbReference type="NCBI Taxonomy" id="1850348"/>
    <lineage>
        <taxon>Bacteria</taxon>
        <taxon>Pseudomonadati</taxon>
        <taxon>Rhodothermota</taxon>
        <taxon>Rhodothermia</taxon>
        <taxon>Rhodothermales</taxon>
        <taxon>Salisaetaceae</taxon>
        <taxon>Longibacter</taxon>
    </lineage>
</organism>
<comment type="caution">
    <text evidence="10">The sequence shown here is derived from an EMBL/GenBank/DDBJ whole genome shotgun (WGS) entry which is preliminary data.</text>
</comment>
<proteinExistence type="inferred from homology"/>
<evidence type="ECO:0000256" key="1">
    <source>
        <dbReference type="ARBA" id="ARBA00006471"/>
    </source>
</evidence>
<evidence type="ECO:0000256" key="5">
    <source>
        <dbReference type="ARBA" id="ARBA00023274"/>
    </source>
</evidence>
<keyword evidence="3 8" id="KW-0694">RNA-binding</keyword>
<keyword evidence="4 8" id="KW-0689">Ribosomal protein</keyword>
<evidence type="ECO:0000256" key="9">
    <source>
        <dbReference type="RuleBase" id="RU003660"/>
    </source>
</evidence>
<dbReference type="RefSeq" id="WP_098074256.1">
    <property type="nucleotide sequence ID" value="NZ_PDEQ01000001.1"/>
</dbReference>
<dbReference type="GO" id="GO:1990904">
    <property type="term" value="C:ribonucleoprotein complex"/>
    <property type="evidence" value="ECO:0007669"/>
    <property type="project" value="UniProtKB-KW"/>
</dbReference>
<dbReference type="PROSITE" id="PS00053">
    <property type="entry name" value="RIBOSOMAL_S8"/>
    <property type="match status" value="1"/>
</dbReference>
<dbReference type="InterPro" id="IPR035987">
    <property type="entry name" value="Ribosomal_uS8_sf"/>
</dbReference>
<dbReference type="GO" id="GO:0019843">
    <property type="term" value="F:rRNA binding"/>
    <property type="evidence" value="ECO:0007669"/>
    <property type="project" value="UniProtKB-UniRule"/>
</dbReference>
<dbReference type="GO" id="GO:0005840">
    <property type="term" value="C:ribosome"/>
    <property type="evidence" value="ECO:0007669"/>
    <property type="project" value="UniProtKB-KW"/>
</dbReference>
<evidence type="ECO:0000313" key="10">
    <source>
        <dbReference type="EMBL" id="PEN15357.1"/>
    </source>
</evidence>
<dbReference type="Gene3D" id="3.30.1490.10">
    <property type="match status" value="1"/>
</dbReference>
<evidence type="ECO:0000256" key="8">
    <source>
        <dbReference type="HAMAP-Rule" id="MF_01302"/>
    </source>
</evidence>
<accession>A0A2A8D3G1</accession>
<sequence>MSAVNDPVADYLSRIRNGQQANHKYVDIPASKLKRAITQILLEKGFIKNYLNVEDGKQGRLRVYLKYDEETGEPAIRTLQRVSTPGRREYRNAQNLPRVKNGLGIAILSTSRGVMSDKEARRFNVGGEVLATVF</sequence>